<reference evidence="8 9" key="1">
    <citation type="journal article" date="2019" name="Nat. Ecol. Evol.">
        <title>Megaphylogeny resolves global patterns of mushroom evolution.</title>
        <authorList>
            <person name="Varga T."/>
            <person name="Krizsan K."/>
            <person name="Foldi C."/>
            <person name="Dima B."/>
            <person name="Sanchez-Garcia M."/>
            <person name="Sanchez-Ramirez S."/>
            <person name="Szollosi G.J."/>
            <person name="Szarkandi J.G."/>
            <person name="Papp V."/>
            <person name="Albert L."/>
            <person name="Andreopoulos W."/>
            <person name="Angelini C."/>
            <person name="Antonin V."/>
            <person name="Barry K.W."/>
            <person name="Bougher N.L."/>
            <person name="Buchanan P."/>
            <person name="Buyck B."/>
            <person name="Bense V."/>
            <person name="Catcheside P."/>
            <person name="Chovatia M."/>
            <person name="Cooper J."/>
            <person name="Damon W."/>
            <person name="Desjardin D."/>
            <person name="Finy P."/>
            <person name="Geml J."/>
            <person name="Haridas S."/>
            <person name="Hughes K."/>
            <person name="Justo A."/>
            <person name="Karasinski D."/>
            <person name="Kautmanova I."/>
            <person name="Kiss B."/>
            <person name="Kocsube S."/>
            <person name="Kotiranta H."/>
            <person name="LaButti K.M."/>
            <person name="Lechner B.E."/>
            <person name="Liimatainen K."/>
            <person name="Lipzen A."/>
            <person name="Lukacs Z."/>
            <person name="Mihaltcheva S."/>
            <person name="Morgado L.N."/>
            <person name="Niskanen T."/>
            <person name="Noordeloos M.E."/>
            <person name="Ohm R.A."/>
            <person name="Ortiz-Santana B."/>
            <person name="Ovrebo C."/>
            <person name="Racz N."/>
            <person name="Riley R."/>
            <person name="Savchenko A."/>
            <person name="Shiryaev A."/>
            <person name="Soop K."/>
            <person name="Spirin V."/>
            <person name="Szebenyi C."/>
            <person name="Tomsovsky M."/>
            <person name="Tulloss R.E."/>
            <person name="Uehling J."/>
            <person name="Grigoriev I.V."/>
            <person name="Vagvolgyi C."/>
            <person name="Papp T."/>
            <person name="Martin F.M."/>
            <person name="Miettinen O."/>
            <person name="Hibbett D.S."/>
            <person name="Nagy L.G."/>
        </authorList>
    </citation>
    <scope>NUCLEOTIDE SEQUENCE [LARGE SCALE GENOMIC DNA]</scope>
    <source>
        <strain evidence="8 9">CBS 166.37</strain>
    </source>
</reference>
<proteinExistence type="predicted"/>
<evidence type="ECO:0000256" key="2">
    <source>
        <dbReference type="ARBA" id="ARBA00022448"/>
    </source>
</evidence>
<evidence type="ECO:0000313" key="9">
    <source>
        <dbReference type="Proteomes" id="UP000308652"/>
    </source>
</evidence>
<protein>
    <submittedName>
        <fullName evidence="8">Major facilitator superfamily domain-containing protein</fullName>
    </submittedName>
</protein>
<feature type="transmembrane region" description="Helical" evidence="6">
    <location>
        <begin position="292"/>
        <end position="311"/>
    </location>
</feature>
<evidence type="ECO:0000256" key="4">
    <source>
        <dbReference type="ARBA" id="ARBA00022989"/>
    </source>
</evidence>
<feature type="transmembrane region" description="Helical" evidence="6">
    <location>
        <begin position="323"/>
        <end position="343"/>
    </location>
</feature>
<evidence type="ECO:0000256" key="5">
    <source>
        <dbReference type="ARBA" id="ARBA00023136"/>
    </source>
</evidence>
<keyword evidence="3 6" id="KW-0812">Transmembrane</keyword>
<dbReference type="PANTHER" id="PTHR43791">
    <property type="entry name" value="PERMEASE-RELATED"/>
    <property type="match status" value="1"/>
</dbReference>
<dbReference type="EMBL" id="ML213598">
    <property type="protein sequence ID" value="TFK39901.1"/>
    <property type="molecule type" value="Genomic_DNA"/>
</dbReference>
<dbReference type="AlphaFoldDB" id="A0A5C3MFE7"/>
<feature type="transmembrane region" description="Helical" evidence="6">
    <location>
        <begin position="42"/>
        <end position="60"/>
    </location>
</feature>
<organism evidence="8 9">
    <name type="scientific">Crucibulum laeve</name>
    <dbReference type="NCBI Taxonomy" id="68775"/>
    <lineage>
        <taxon>Eukaryota</taxon>
        <taxon>Fungi</taxon>
        <taxon>Dikarya</taxon>
        <taxon>Basidiomycota</taxon>
        <taxon>Agaricomycotina</taxon>
        <taxon>Agaricomycetes</taxon>
        <taxon>Agaricomycetidae</taxon>
        <taxon>Agaricales</taxon>
        <taxon>Agaricineae</taxon>
        <taxon>Nidulariaceae</taxon>
        <taxon>Crucibulum</taxon>
    </lineage>
</organism>
<dbReference type="GO" id="GO:0022857">
    <property type="term" value="F:transmembrane transporter activity"/>
    <property type="evidence" value="ECO:0007669"/>
    <property type="project" value="InterPro"/>
</dbReference>
<dbReference type="Gene3D" id="1.20.1250.20">
    <property type="entry name" value="MFS general substrate transporter like domains"/>
    <property type="match status" value="3"/>
</dbReference>
<feature type="transmembrane region" description="Helical" evidence="6">
    <location>
        <begin position="115"/>
        <end position="136"/>
    </location>
</feature>
<sequence length="410" mass="44732">MQKDLHMSNMQYSIALTVTLVPYVIAEIPSNLLLKAIGPNLMLPAMSTLWGIVTIMQGLVHNYHNLVACRFFLGLLKANRVALFFSAASLSGAFSGLLAFAIIKMDGIGGRPGWAWIFFLKGLVTVLVGLISFIALPRSVEDSKFLNETEKELVLQQLSNDSIVSRDTQADNLNWKAAVKALALPQVWFIAGIFLFAGIITSALSLHLIPVINYCSSFTPSILLGLGYSPSRAQLMSVPPFAAAFVVTLLVSLLSDKYSHRGYSAMFSAALCIIGFAMYFKSRSFHVQYGSLFLSISGISSSGPALAMWLAKNAAPHSHQATAIAIGFISTNIGSIIATWLYSAWSHPPRYTSGTITLLVGSIMMAVLAFANILYLKQQNRKKAVIRQQMTREEEAEGLGDHSAWFIYCT</sequence>
<feature type="transmembrane region" description="Helical" evidence="6">
    <location>
        <begin position="233"/>
        <end position="255"/>
    </location>
</feature>
<dbReference type="SUPFAM" id="SSF103473">
    <property type="entry name" value="MFS general substrate transporter"/>
    <property type="match status" value="1"/>
</dbReference>
<dbReference type="InterPro" id="IPR020846">
    <property type="entry name" value="MFS_dom"/>
</dbReference>
<dbReference type="STRING" id="68775.A0A5C3MFE7"/>
<keyword evidence="2" id="KW-0813">Transport</keyword>
<comment type="subcellular location">
    <subcellularLocation>
        <location evidence="1">Membrane</location>
        <topology evidence="1">Multi-pass membrane protein</topology>
    </subcellularLocation>
</comment>
<evidence type="ECO:0000313" key="8">
    <source>
        <dbReference type="EMBL" id="TFK39901.1"/>
    </source>
</evidence>
<evidence type="ECO:0000259" key="7">
    <source>
        <dbReference type="PROSITE" id="PS50850"/>
    </source>
</evidence>
<keyword evidence="5 6" id="KW-0472">Membrane</keyword>
<accession>A0A5C3MFE7</accession>
<feature type="domain" description="Major facilitator superfamily (MFS) profile" evidence="7">
    <location>
        <begin position="191"/>
        <end position="410"/>
    </location>
</feature>
<dbReference type="Pfam" id="PF07690">
    <property type="entry name" value="MFS_1"/>
    <property type="match status" value="1"/>
</dbReference>
<keyword evidence="9" id="KW-1185">Reference proteome</keyword>
<feature type="transmembrane region" description="Helical" evidence="6">
    <location>
        <begin position="355"/>
        <end position="376"/>
    </location>
</feature>
<feature type="transmembrane region" description="Helical" evidence="6">
    <location>
        <begin position="187"/>
        <end position="213"/>
    </location>
</feature>
<dbReference type="PANTHER" id="PTHR43791:SF85">
    <property type="entry name" value="TRANSPORTER, PUTATIVE (AFU_ORTHOLOGUE AFUA_6G00710)-RELATED"/>
    <property type="match status" value="1"/>
</dbReference>
<dbReference type="InterPro" id="IPR011701">
    <property type="entry name" value="MFS"/>
</dbReference>
<keyword evidence="4 6" id="KW-1133">Transmembrane helix</keyword>
<dbReference type="InterPro" id="IPR036259">
    <property type="entry name" value="MFS_trans_sf"/>
</dbReference>
<evidence type="ECO:0000256" key="3">
    <source>
        <dbReference type="ARBA" id="ARBA00022692"/>
    </source>
</evidence>
<feature type="transmembrane region" description="Helical" evidence="6">
    <location>
        <begin position="262"/>
        <end position="280"/>
    </location>
</feature>
<feature type="transmembrane region" description="Helical" evidence="6">
    <location>
        <begin position="81"/>
        <end position="103"/>
    </location>
</feature>
<name>A0A5C3MFE7_9AGAR</name>
<gene>
    <name evidence="8" type="ORF">BDQ12DRAFT_681432</name>
</gene>
<dbReference type="GO" id="GO:0016020">
    <property type="term" value="C:membrane"/>
    <property type="evidence" value="ECO:0007669"/>
    <property type="project" value="UniProtKB-SubCell"/>
</dbReference>
<evidence type="ECO:0000256" key="6">
    <source>
        <dbReference type="SAM" id="Phobius"/>
    </source>
</evidence>
<evidence type="ECO:0000256" key="1">
    <source>
        <dbReference type="ARBA" id="ARBA00004141"/>
    </source>
</evidence>
<dbReference type="PROSITE" id="PS50850">
    <property type="entry name" value="MFS"/>
    <property type="match status" value="1"/>
</dbReference>
<dbReference type="OrthoDB" id="2985014at2759"/>
<dbReference type="Proteomes" id="UP000308652">
    <property type="component" value="Unassembled WGS sequence"/>
</dbReference>